<dbReference type="PANTHER" id="PTHR42939:SF5">
    <property type="entry name" value="ABC-TYPE TRANSPORTER ATP-BINDING PROTEIN ECSA"/>
    <property type="match status" value="1"/>
</dbReference>
<dbReference type="AlphaFoldDB" id="A0A1H1BDF2"/>
<reference evidence="6" key="1">
    <citation type="submission" date="2016-10" db="EMBL/GenBank/DDBJ databases">
        <authorList>
            <person name="Varghese N."/>
            <person name="Submissions S."/>
        </authorList>
    </citation>
    <scope>NUCLEOTIDE SEQUENCE [LARGE SCALE GENOMIC DNA]</scope>
    <source>
        <strain evidence="6">MPL-11</strain>
    </source>
</reference>
<accession>A0A1H1BDF2</accession>
<evidence type="ECO:0000256" key="1">
    <source>
        <dbReference type="ARBA" id="ARBA00022448"/>
    </source>
</evidence>
<dbReference type="PANTHER" id="PTHR42939">
    <property type="entry name" value="ABC TRANSPORTER ATP-BINDING PROTEIN ALBC-RELATED"/>
    <property type="match status" value="1"/>
</dbReference>
<dbReference type="InterPro" id="IPR027417">
    <property type="entry name" value="P-loop_NTPase"/>
</dbReference>
<dbReference type="SUPFAM" id="SSF52540">
    <property type="entry name" value="P-loop containing nucleoside triphosphate hydrolases"/>
    <property type="match status" value="1"/>
</dbReference>
<dbReference type="Gene3D" id="3.40.50.300">
    <property type="entry name" value="P-loop containing nucleotide triphosphate hydrolases"/>
    <property type="match status" value="1"/>
</dbReference>
<sequence>MKESETVTHETGKILSCSYGTITTINCVEGTKLIMSLTVSHVTGGYSQIPVLKDVSFEVGAGKLIGLIGLNGAGKSTTIKHIIGLLQSQKGEISIDGLTLKNDKENYRKKFGFIPETPVLYEELTLKEHIEITAMAYDIPIETAYERADKLLKRFRLENKLEWFPANFSKGMKQKVMILCAFLVEPSLYIIDEPFLGLDPLGINALLELMEEMKKQGASILMSTHILATAERQCDGFVLLHEGKVKAEGTLEDLRNTFNMPDATLDELYIQLTKEEDSK</sequence>
<dbReference type="GO" id="GO:0005524">
    <property type="term" value="F:ATP binding"/>
    <property type="evidence" value="ECO:0007669"/>
    <property type="project" value="UniProtKB-KW"/>
</dbReference>
<name>A0A1H1BDF2_9LACT</name>
<feature type="domain" description="ABC transporter" evidence="4">
    <location>
        <begin position="37"/>
        <end position="267"/>
    </location>
</feature>
<evidence type="ECO:0000256" key="3">
    <source>
        <dbReference type="ARBA" id="ARBA00022840"/>
    </source>
</evidence>
<dbReference type="GO" id="GO:0016887">
    <property type="term" value="F:ATP hydrolysis activity"/>
    <property type="evidence" value="ECO:0007669"/>
    <property type="project" value="InterPro"/>
</dbReference>
<evidence type="ECO:0000256" key="2">
    <source>
        <dbReference type="ARBA" id="ARBA00022741"/>
    </source>
</evidence>
<keyword evidence="1" id="KW-0813">Transport</keyword>
<dbReference type="EMBL" id="FNJW01000008">
    <property type="protein sequence ID" value="SDQ49994.1"/>
    <property type="molecule type" value="Genomic_DNA"/>
</dbReference>
<protein>
    <submittedName>
        <fullName evidence="5">ABC-2 type transport system ATP-binding protein</fullName>
    </submittedName>
</protein>
<keyword evidence="2" id="KW-0547">Nucleotide-binding</keyword>
<dbReference type="Proteomes" id="UP000199481">
    <property type="component" value="Unassembled WGS sequence"/>
</dbReference>
<keyword evidence="6" id="KW-1185">Reference proteome</keyword>
<dbReference type="InterPro" id="IPR003439">
    <property type="entry name" value="ABC_transporter-like_ATP-bd"/>
</dbReference>
<evidence type="ECO:0000313" key="5">
    <source>
        <dbReference type="EMBL" id="SDQ49994.1"/>
    </source>
</evidence>
<gene>
    <name evidence="5" type="ORF">SAMN04487752_2540</name>
</gene>
<dbReference type="PROSITE" id="PS00211">
    <property type="entry name" value="ABC_TRANSPORTER_1"/>
    <property type="match status" value="1"/>
</dbReference>
<dbReference type="InterPro" id="IPR003593">
    <property type="entry name" value="AAA+_ATPase"/>
</dbReference>
<keyword evidence="3 5" id="KW-0067">ATP-binding</keyword>
<evidence type="ECO:0000313" key="6">
    <source>
        <dbReference type="Proteomes" id="UP000199481"/>
    </source>
</evidence>
<dbReference type="PROSITE" id="PS50893">
    <property type="entry name" value="ABC_TRANSPORTER_2"/>
    <property type="match status" value="1"/>
</dbReference>
<dbReference type="CDD" id="cd03230">
    <property type="entry name" value="ABC_DR_subfamily_A"/>
    <property type="match status" value="1"/>
</dbReference>
<dbReference type="SMART" id="SM00382">
    <property type="entry name" value="AAA"/>
    <property type="match status" value="1"/>
</dbReference>
<dbReference type="InterPro" id="IPR017871">
    <property type="entry name" value="ABC_transporter-like_CS"/>
</dbReference>
<evidence type="ECO:0000259" key="4">
    <source>
        <dbReference type="PROSITE" id="PS50893"/>
    </source>
</evidence>
<dbReference type="InterPro" id="IPR051782">
    <property type="entry name" value="ABC_Transporter_VariousFunc"/>
</dbReference>
<organism evidence="5 6">
    <name type="scientific">Carnobacterium viridans</name>
    <dbReference type="NCBI Taxonomy" id="174587"/>
    <lineage>
        <taxon>Bacteria</taxon>
        <taxon>Bacillati</taxon>
        <taxon>Bacillota</taxon>
        <taxon>Bacilli</taxon>
        <taxon>Lactobacillales</taxon>
        <taxon>Carnobacteriaceae</taxon>
        <taxon>Carnobacterium</taxon>
    </lineage>
</organism>
<dbReference type="Pfam" id="PF00005">
    <property type="entry name" value="ABC_tran"/>
    <property type="match status" value="1"/>
</dbReference>
<proteinExistence type="predicted"/>